<dbReference type="AlphaFoldDB" id="W2S822"/>
<sequence>MAEPNTKSRSLSLSLSLSRSGSKTETETQTKTGPRTKSDLSPNSKGKAAEKYWRVGETALGPGEGWYGAATQAHVGDGGEGAVGTTTAARAAAAAVMVNAEANVKEQAKVKAMAMAMAQSRQMNGRTGLSVNGVEIEEEAASSEFGPGEAWYSMGKAG</sequence>
<feature type="region of interest" description="Disordered" evidence="1">
    <location>
        <begin position="1"/>
        <end position="51"/>
    </location>
</feature>
<dbReference type="GeneID" id="19977065"/>
<accession>W2S822</accession>
<keyword evidence="3" id="KW-1185">Reference proteome</keyword>
<name>W2S822_CYPE1</name>
<evidence type="ECO:0000313" key="3">
    <source>
        <dbReference type="Proteomes" id="UP000030752"/>
    </source>
</evidence>
<dbReference type="InParanoid" id="W2S822"/>
<dbReference type="Proteomes" id="UP000030752">
    <property type="component" value="Unassembled WGS sequence"/>
</dbReference>
<reference evidence="2 3" key="1">
    <citation type="submission" date="2013-03" db="EMBL/GenBank/DDBJ databases">
        <title>The Genome Sequence of Phialophora europaea CBS 101466.</title>
        <authorList>
            <consortium name="The Broad Institute Genomics Platform"/>
            <person name="Cuomo C."/>
            <person name="de Hoog S."/>
            <person name="Gorbushina A."/>
            <person name="Walker B."/>
            <person name="Young S.K."/>
            <person name="Zeng Q."/>
            <person name="Gargeya S."/>
            <person name="Fitzgerald M."/>
            <person name="Haas B."/>
            <person name="Abouelleil A."/>
            <person name="Allen A.W."/>
            <person name="Alvarado L."/>
            <person name="Arachchi H.M."/>
            <person name="Berlin A.M."/>
            <person name="Chapman S.B."/>
            <person name="Gainer-Dewar J."/>
            <person name="Goldberg J."/>
            <person name="Griggs A."/>
            <person name="Gujja S."/>
            <person name="Hansen M."/>
            <person name="Howarth C."/>
            <person name="Imamovic A."/>
            <person name="Ireland A."/>
            <person name="Larimer J."/>
            <person name="McCowan C."/>
            <person name="Murphy C."/>
            <person name="Pearson M."/>
            <person name="Poon T.W."/>
            <person name="Priest M."/>
            <person name="Roberts A."/>
            <person name="Saif S."/>
            <person name="Shea T."/>
            <person name="Sisk P."/>
            <person name="Sykes S."/>
            <person name="Wortman J."/>
            <person name="Nusbaum C."/>
            <person name="Birren B."/>
        </authorList>
    </citation>
    <scope>NUCLEOTIDE SEQUENCE [LARGE SCALE GENOMIC DNA]</scope>
    <source>
        <strain evidence="2 3">CBS 101466</strain>
    </source>
</reference>
<dbReference type="EMBL" id="KB822713">
    <property type="protein sequence ID" value="ETN44851.1"/>
    <property type="molecule type" value="Genomic_DNA"/>
</dbReference>
<organism evidence="2 3">
    <name type="scientific">Cyphellophora europaea (strain CBS 101466)</name>
    <name type="common">Phialophora europaea</name>
    <dbReference type="NCBI Taxonomy" id="1220924"/>
    <lineage>
        <taxon>Eukaryota</taxon>
        <taxon>Fungi</taxon>
        <taxon>Dikarya</taxon>
        <taxon>Ascomycota</taxon>
        <taxon>Pezizomycotina</taxon>
        <taxon>Eurotiomycetes</taxon>
        <taxon>Chaetothyriomycetidae</taxon>
        <taxon>Chaetothyriales</taxon>
        <taxon>Cyphellophoraceae</taxon>
        <taxon>Cyphellophora</taxon>
    </lineage>
</organism>
<feature type="compositionally biased region" description="Low complexity" evidence="1">
    <location>
        <begin position="8"/>
        <end position="20"/>
    </location>
</feature>
<protein>
    <submittedName>
        <fullName evidence="2">Uncharacterized protein</fullName>
    </submittedName>
</protein>
<evidence type="ECO:0000313" key="2">
    <source>
        <dbReference type="EMBL" id="ETN44851.1"/>
    </source>
</evidence>
<dbReference type="HOGENOM" id="CLU_1669328_0_0_1"/>
<evidence type="ECO:0000256" key="1">
    <source>
        <dbReference type="SAM" id="MobiDB-lite"/>
    </source>
</evidence>
<feature type="region of interest" description="Disordered" evidence="1">
    <location>
        <begin position="63"/>
        <end position="83"/>
    </location>
</feature>
<proteinExistence type="predicted"/>
<dbReference type="VEuPathDB" id="FungiDB:HMPREF1541_09726"/>
<feature type="compositionally biased region" description="Polar residues" evidence="1">
    <location>
        <begin position="29"/>
        <end position="44"/>
    </location>
</feature>
<dbReference type="RefSeq" id="XP_008712621.1">
    <property type="nucleotide sequence ID" value="XM_008714399.1"/>
</dbReference>
<gene>
    <name evidence="2" type="ORF">HMPREF1541_09726</name>
</gene>